<organism evidence="2 3">
    <name type="scientific">Vitreoscilla stercoraria</name>
    <dbReference type="NCBI Taxonomy" id="61"/>
    <lineage>
        <taxon>Bacteria</taxon>
        <taxon>Pseudomonadati</taxon>
        <taxon>Pseudomonadota</taxon>
        <taxon>Betaproteobacteria</taxon>
        <taxon>Neisseriales</taxon>
        <taxon>Neisseriaceae</taxon>
        <taxon>Vitreoscilla</taxon>
    </lineage>
</organism>
<dbReference type="InterPro" id="IPR032710">
    <property type="entry name" value="NTF2-like_dom_sf"/>
</dbReference>
<reference evidence="2" key="2">
    <citation type="journal article" date="2022" name="Res Sq">
        <title>Evolution of multicellular longitudinally dividing oral cavity symbionts (Neisseriaceae).</title>
        <authorList>
            <person name="Nyongesa S."/>
            <person name="Weber P."/>
            <person name="Bernet E."/>
            <person name="Pullido F."/>
            <person name="Nieckarz M."/>
            <person name="Delaby M."/>
            <person name="Nieves C."/>
            <person name="Viehboeck T."/>
            <person name="Krause N."/>
            <person name="Rivera-Millot A."/>
            <person name="Nakamura A."/>
            <person name="Vischer N."/>
            <person name="VanNieuwenhze M."/>
            <person name="Brun Y."/>
            <person name="Cava F."/>
            <person name="Bulgheresi S."/>
            <person name="Veyrier F."/>
        </authorList>
    </citation>
    <scope>NUCLEOTIDE SEQUENCE</scope>
    <source>
        <strain evidence="2">SAG 1488-6</strain>
    </source>
</reference>
<gene>
    <name evidence="2" type="ORF">LVJ81_08340</name>
</gene>
<keyword evidence="3" id="KW-1185">Reference proteome</keyword>
<proteinExistence type="predicted"/>
<dbReference type="SUPFAM" id="SSF54427">
    <property type="entry name" value="NTF2-like"/>
    <property type="match status" value="1"/>
</dbReference>
<evidence type="ECO:0000313" key="3">
    <source>
        <dbReference type="Proteomes" id="UP000832034"/>
    </source>
</evidence>
<dbReference type="Pfam" id="PF17775">
    <property type="entry name" value="YchJ_M-like"/>
    <property type="match status" value="1"/>
</dbReference>
<accession>A0ABY4E861</accession>
<sequence length="89" mass="10677">MRSRYTAYVMENQEYLLQTWHPSTRPMQLDFEPTKWIGLTVHSHTQSDETHAQVTFSARYKVNGKAFKMHECSSFIQEYGQWFYIDGDY</sequence>
<evidence type="ECO:0000259" key="1">
    <source>
        <dbReference type="Pfam" id="PF17775"/>
    </source>
</evidence>
<evidence type="ECO:0000313" key="2">
    <source>
        <dbReference type="EMBL" id="UOO91652.1"/>
    </source>
</evidence>
<protein>
    <submittedName>
        <fullName evidence="2">Zinc chelation protein SecC</fullName>
    </submittedName>
</protein>
<dbReference type="Proteomes" id="UP000832034">
    <property type="component" value="Chromosome"/>
</dbReference>
<dbReference type="InterPro" id="IPR048469">
    <property type="entry name" value="YchJ-like_M"/>
</dbReference>
<dbReference type="EMBL" id="CP091512">
    <property type="protein sequence ID" value="UOO91652.1"/>
    <property type="molecule type" value="Genomic_DNA"/>
</dbReference>
<reference evidence="2" key="1">
    <citation type="submission" date="2021-12" db="EMBL/GenBank/DDBJ databases">
        <authorList>
            <person name="Veyrier F.J."/>
        </authorList>
    </citation>
    <scope>NUCLEOTIDE SEQUENCE</scope>
    <source>
        <strain evidence="2">SAG 1488-6</strain>
    </source>
</reference>
<feature type="domain" description="YchJ-like middle NTF2-like" evidence="1">
    <location>
        <begin position="1"/>
        <end position="87"/>
    </location>
</feature>
<name>A0ABY4E861_VITST</name>
<dbReference type="Gene3D" id="3.10.450.50">
    <property type="match status" value="1"/>
</dbReference>